<evidence type="ECO:0000256" key="7">
    <source>
        <dbReference type="ARBA" id="ARBA00023239"/>
    </source>
</evidence>
<dbReference type="SUPFAM" id="SSF143081">
    <property type="entry name" value="BB1717-like"/>
    <property type="match status" value="1"/>
</dbReference>
<dbReference type="InterPro" id="IPR003738">
    <property type="entry name" value="SRAP"/>
</dbReference>
<evidence type="ECO:0000256" key="3">
    <source>
        <dbReference type="ARBA" id="ARBA00022763"/>
    </source>
</evidence>
<keyword evidence="10" id="KW-1185">Reference proteome</keyword>
<evidence type="ECO:0000313" key="10">
    <source>
        <dbReference type="Proteomes" id="UP000244911"/>
    </source>
</evidence>
<comment type="similarity">
    <text evidence="1 8">Belongs to the SOS response-associated peptidase family.</text>
</comment>
<dbReference type="EMBL" id="OMOI01000001">
    <property type="protein sequence ID" value="SPF75636.1"/>
    <property type="molecule type" value="Genomic_DNA"/>
</dbReference>
<evidence type="ECO:0000256" key="1">
    <source>
        <dbReference type="ARBA" id="ARBA00008136"/>
    </source>
</evidence>
<keyword evidence="4 8" id="KW-0378">Hydrolase</keyword>
<dbReference type="GO" id="GO:0008233">
    <property type="term" value="F:peptidase activity"/>
    <property type="evidence" value="ECO:0007669"/>
    <property type="project" value="UniProtKB-KW"/>
</dbReference>
<sequence length="249" mass="27748">MDSPRKCGQAFLMCGRLIAGEMTQAQMAAIIEGFIYPSRSVVIASDAPPAATGYNVKPTQQVNILFPQGENLIASTARWWLVPHWFKGPAEEWKATTFNAKIETAHEKPTFREAWRHARCVIPALGYYEWSGPKSDRQPNYISLQQNDPVTLFAGLRSTLADGRETCTILTRPALPEIHDLHPRMPVLLSAEEAAQWMDHTAPDDEIRAAFGTHWTGRFQTHQVAKFGMKDDGPQLIEPVGTGGFDFGE</sequence>
<evidence type="ECO:0000256" key="8">
    <source>
        <dbReference type="RuleBase" id="RU364100"/>
    </source>
</evidence>
<accession>A0A2R8AHW9</accession>
<keyword evidence="7" id="KW-0456">Lyase</keyword>
<dbReference type="PANTHER" id="PTHR13604">
    <property type="entry name" value="DC12-RELATED"/>
    <property type="match status" value="1"/>
</dbReference>
<name>A0A2R8AHW9_9RHOB</name>
<evidence type="ECO:0000313" key="9">
    <source>
        <dbReference type="EMBL" id="SPF75636.1"/>
    </source>
</evidence>
<dbReference type="EC" id="3.4.-.-" evidence="8"/>
<dbReference type="PANTHER" id="PTHR13604:SF0">
    <property type="entry name" value="ABASIC SITE PROCESSING PROTEIN HMCES"/>
    <property type="match status" value="1"/>
</dbReference>
<protein>
    <recommendedName>
        <fullName evidence="8">Abasic site processing protein</fullName>
        <ecNumber evidence="8">3.4.-.-</ecNumber>
    </recommendedName>
</protein>
<dbReference type="GO" id="GO:0006508">
    <property type="term" value="P:proteolysis"/>
    <property type="evidence" value="ECO:0007669"/>
    <property type="project" value="UniProtKB-KW"/>
</dbReference>
<dbReference type="InterPro" id="IPR036590">
    <property type="entry name" value="SRAP-like"/>
</dbReference>
<evidence type="ECO:0000256" key="5">
    <source>
        <dbReference type="ARBA" id="ARBA00023124"/>
    </source>
</evidence>
<dbReference type="AlphaFoldDB" id="A0A2R8AHW9"/>
<proteinExistence type="inferred from homology"/>
<keyword evidence="3" id="KW-0227">DNA damage</keyword>
<organism evidence="9 10">
    <name type="scientific">Aliiroseovarius pelagivivens</name>
    <dbReference type="NCBI Taxonomy" id="1639690"/>
    <lineage>
        <taxon>Bacteria</taxon>
        <taxon>Pseudomonadati</taxon>
        <taxon>Pseudomonadota</taxon>
        <taxon>Alphaproteobacteria</taxon>
        <taxon>Rhodobacterales</taxon>
        <taxon>Paracoccaceae</taxon>
        <taxon>Aliiroseovarius</taxon>
    </lineage>
</organism>
<evidence type="ECO:0000256" key="4">
    <source>
        <dbReference type="ARBA" id="ARBA00022801"/>
    </source>
</evidence>
<keyword evidence="5" id="KW-0190">Covalent protein-DNA linkage</keyword>
<evidence type="ECO:0000256" key="2">
    <source>
        <dbReference type="ARBA" id="ARBA00022670"/>
    </source>
</evidence>
<dbReference type="GO" id="GO:0016829">
    <property type="term" value="F:lyase activity"/>
    <property type="evidence" value="ECO:0007669"/>
    <property type="project" value="UniProtKB-KW"/>
</dbReference>
<dbReference type="GO" id="GO:0003697">
    <property type="term" value="F:single-stranded DNA binding"/>
    <property type="evidence" value="ECO:0007669"/>
    <property type="project" value="InterPro"/>
</dbReference>
<keyword evidence="6" id="KW-0238">DNA-binding</keyword>
<dbReference type="GO" id="GO:0106300">
    <property type="term" value="P:protein-DNA covalent cross-linking repair"/>
    <property type="evidence" value="ECO:0007669"/>
    <property type="project" value="InterPro"/>
</dbReference>
<keyword evidence="2 8" id="KW-0645">Protease</keyword>
<dbReference type="Gene3D" id="3.90.1680.10">
    <property type="entry name" value="SOS response associated peptidase-like"/>
    <property type="match status" value="1"/>
</dbReference>
<reference evidence="9 10" key="1">
    <citation type="submission" date="2018-03" db="EMBL/GenBank/DDBJ databases">
        <authorList>
            <person name="Keele B.F."/>
        </authorList>
    </citation>
    <scope>NUCLEOTIDE SEQUENCE [LARGE SCALE GENOMIC DNA]</scope>
    <source>
        <strain evidence="9 10">CECT 8811</strain>
    </source>
</reference>
<evidence type="ECO:0000256" key="6">
    <source>
        <dbReference type="ARBA" id="ARBA00023125"/>
    </source>
</evidence>
<dbReference type="Proteomes" id="UP000244911">
    <property type="component" value="Unassembled WGS sequence"/>
</dbReference>
<gene>
    <name evidence="9" type="primary">yedK</name>
    <name evidence="9" type="ORF">ALP8811_00629</name>
</gene>
<dbReference type="Pfam" id="PF02586">
    <property type="entry name" value="SRAP"/>
    <property type="match status" value="1"/>
</dbReference>